<dbReference type="AlphaFoldDB" id="A0A3A3F2P8"/>
<comment type="caution">
    <text evidence="1">The sequence shown here is derived from an EMBL/GenBank/DDBJ whole genome shotgun (WGS) entry which is preliminary data.</text>
</comment>
<organism evidence="1 2">
    <name type="scientific">Pseudoalteromonas gelatinilytica</name>
    <dbReference type="NCBI Taxonomy" id="1703256"/>
    <lineage>
        <taxon>Bacteria</taxon>
        <taxon>Pseudomonadati</taxon>
        <taxon>Pseudomonadota</taxon>
        <taxon>Gammaproteobacteria</taxon>
        <taxon>Alteromonadales</taxon>
        <taxon>Pseudoalteromonadaceae</taxon>
        <taxon>Pseudoalteromonas</taxon>
    </lineage>
</organism>
<evidence type="ECO:0000313" key="2">
    <source>
        <dbReference type="Proteomes" id="UP000265938"/>
    </source>
</evidence>
<sequence>MFGVYLAAQSGLEQALKFDSFSKMEDNYYLRTSLYDEVKDNAEHLKKFANLLAKSPAKSELEYNKPTIEKYIWQTMQYSPTTLETPSEFLTEIRRFYSKSQFIIDAAISRKMSAKHASKQLNEAVDIINNKTLPNLKSSALKLQSELSKNGIQISSLKENEK</sequence>
<protein>
    <submittedName>
        <fullName evidence="1">Uncharacterized protein</fullName>
    </submittedName>
</protein>
<accession>A0A3A3F2P8</accession>
<dbReference type="EMBL" id="QYSE01000002">
    <property type="protein sequence ID" value="RJF35860.1"/>
    <property type="molecule type" value="Genomic_DNA"/>
</dbReference>
<gene>
    <name evidence="1" type="ORF">D4741_11765</name>
</gene>
<evidence type="ECO:0000313" key="1">
    <source>
        <dbReference type="EMBL" id="RJF35860.1"/>
    </source>
</evidence>
<proteinExistence type="predicted"/>
<reference evidence="1 2" key="1">
    <citation type="submission" date="2018-09" db="EMBL/GenBank/DDBJ databases">
        <title>Identification of marine bacteria producing industrial enzymes.</title>
        <authorList>
            <person name="Cheng T.H."/>
            <person name="Saidin J."/>
            <person name="Muhd D.D."/>
            <person name="Isa M.N.M."/>
            <person name="Bakar M.F.A."/>
            <person name="Ismail N."/>
        </authorList>
    </citation>
    <scope>NUCLEOTIDE SEQUENCE [LARGE SCALE GENOMIC DNA]</scope>
    <source>
        <strain evidence="1 2">MNAD 1.6</strain>
    </source>
</reference>
<name>A0A3A3F2P8_9GAMM</name>
<dbReference type="Proteomes" id="UP000265938">
    <property type="component" value="Unassembled WGS sequence"/>
</dbReference>